<evidence type="ECO:0000313" key="3">
    <source>
        <dbReference type="Proteomes" id="UP001149074"/>
    </source>
</evidence>
<name>A0A9W9EHX3_9EURO</name>
<dbReference type="Proteomes" id="UP001149074">
    <property type="component" value="Unassembled WGS sequence"/>
</dbReference>
<reference evidence="2" key="1">
    <citation type="submission" date="2022-11" db="EMBL/GenBank/DDBJ databases">
        <authorList>
            <person name="Petersen C."/>
        </authorList>
    </citation>
    <scope>NUCLEOTIDE SEQUENCE</scope>
    <source>
        <strain evidence="2">IBT 30761</strain>
    </source>
</reference>
<dbReference type="OrthoDB" id="5137131at2759"/>
<gene>
    <name evidence="2" type="ORF">N7532_011159</name>
</gene>
<dbReference type="AlphaFoldDB" id="A0A9W9EHX3"/>
<organism evidence="2 3">
    <name type="scientific">Penicillium argentinense</name>
    <dbReference type="NCBI Taxonomy" id="1131581"/>
    <lineage>
        <taxon>Eukaryota</taxon>
        <taxon>Fungi</taxon>
        <taxon>Dikarya</taxon>
        <taxon>Ascomycota</taxon>
        <taxon>Pezizomycotina</taxon>
        <taxon>Eurotiomycetes</taxon>
        <taxon>Eurotiomycetidae</taxon>
        <taxon>Eurotiales</taxon>
        <taxon>Aspergillaceae</taxon>
        <taxon>Penicillium</taxon>
    </lineage>
</organism>
<dbReference type="GeneID" id="81362629"/>
<comment type="caution">
    <text evidence="2">The sequence shown here is derived from an EMBL/GenBank/DDBJ whole genome shotgun (WGS) entry which is preliminary data.</text>
</comment>
<sequence length="108" mass="11515">MGLNSISNMKFLALLALVAVVSSEFTCIKPVNRVPASLPGVCCDELDKNALLGFVYTGKSCSYANKLNETEDGSTTYSSCEDGQRAACCDPLLEKISLETNIACVLPE</sequence>
<reference evidence="2" key="2">
    <citation type="journal article" date="2023" name="IMA Fungus">
        <title>Comparative genomic study of the Penicillium genus elucidates a diverse pangenome and 15 lateral gene transfer events.</title>
        <authorList>
            <person name="Petersen C."/>
            <person name="Sorensen T."/>
            <person name="Nielsen M.R."/>
            <person name="Sondergaard T.E."/>
            <person name="Sorensen J.L."/>
            <person name="Fitzpatrick D.A."/>
            <person name="Frisvad J.C."/>
            <person name="Nielsen K.L."/>
        </authorList>
    </citation>
    <scope>NUCLEOTIDE SEQUENCE</scope>
    <source>
        <strain evidence="2">IBT 30761</strain>
    </source>
</reference>
<evidence type="ECO:0008006" key="4">
    <source>
        <dbReference type="Google" id="ProtNLM"/>
    </source>
</evidence>
<evidence type="ECO:0000313" key="2">
    <source>
        <dbReference type="EMBL" id="KAJ5082116.1"/>
    </source>
</evidence>
<protein>
    <recommendedName>
        <fullName evidence="4">Hydrophobin</fullName>
    </recommendedName>
</protein>
<keyword evidence="3" id="KW-1185">Reference proteome</keyword>
<feature type="chain" id="PRO_5040871990" description="Hydrophobin" evidence="1">
    <location>
        <begin position="24"/>
        <end position="108"/>
    </location>
</feature>
<evidence type="ECO:0000256" key="1">
    <source>
        <dbReference type="SAM" id="SignalP"/>
    </source>
</evidence>
<dbReference type="EMBL" id="JAPQKI010000011">
    <property type="protein sequence ID" value="KAJ5082116.1"/>
    <property type="molecule type" value="Genomic_DNA"/>
</dbReference>
<dbReference type="RefSeq" id="XP_056468638.1">
    <property type="nucleotide sequence ID" value="XM_056623650.1"/>
</dbReference>
<feature type="signal peptide" evidence="1">
    <location>
        <begin position="1"/>
        <end position="23"/>
    </location>
</feature>
<proteinExistence type="predicted"/>
<keyword evidence="1" id="KW-0732">Signal</keyword>
<accession>A0A9W9EHX3</accession>